<keyword evidence="3" id="KW-1185">Reference proteome</keyword>
<dbReference type="EMBL" id="JACVVK020000150">
    <property type="protein sequence ID" value="KAK7488518.1"/>
    <property type="molecule type" value="Genomic_DNA"/>
</dbReference>
<evidence type="ECO:0000313" key="2">
    <source>
        <dbReference type="EMBL" id="KAK7488518.1"/>
    </source>
</evidence>
<organism evidence="2 3">
    <name type="scientific">Batillaria attramentaria</name>
    <dbReference type="NCBI Taxonomy" id="370345"/>
    <lineage>
        <taxon>Eukaryota</taxon>
        <taxon>Metazoa</taxon>
        <taxon>Spiralia</taxon>
        <taxon>Lophotrochozoa</taxon>
        <taxon>Mollusca</taxon>
        <taxon>Gastropoda</taxon>
        <taxon>Caenogastropoda</taxon>
        <taxon>Sorbeoconcha</taxon>
        <taxon>Cerithioidea</taxon>
        <taxon>Batillariidae</taxon>
        <taxon>Batillaria</taxon>
    </lineage>
</organism>
<protein>
    <submittedName>
        <fullName evidence="2">Uncharacterized protein</fullName>
    </submittedName>
</protein>
<dbReference type="AlphaFoldDB" id="A0ABD0KNN0"/>
<reference evidence="2 3" key="1">
    <citation type="journal article" date="2023" name="Sci. Data">
        <title>Genome assembly of the Korean intertidal mud-creeper Batillaria attramentaria.</title>
        <authorList>
            <person name="Patra A.K."/>
            <person name="Ho P.T."/>
            <person name="Jun S."/>
            <person name="Lee S.J."/>
            <person name="Kim Y."/>
            <person name="Won Y.J."/>
        </authorList>
    </citation>
    <scope>NUCLEOTIDE SEQUENCE [LARGE SCALE GENOMIC DNA]</scope>
    <source>
        <strain evidence="2">Wonlab-2016</strain>
    </source>
</reference>
<proteinExistence type="predicted"/>
<dbReference type="Proteomes" id="UP001519460">
    <property type="component" value="Unassembled WGS sequence"/>
</dbReference>
<evidence type="ECO:0000313" key="3">
    <source>
        <dbReference type="Proteomes" id="UP001519460"/>
    </source>
</evidence>
<evidence type="ECO:0000256" key="1">
    <source>
        <dbReference type="SAM" id="MobiDB-lite"/>
    </source>
</evidence>
<name>A0ABD0KNN0_9CAEN</name>
<accession>A0ABD0KNN0</accession>
<gene>
    <name evidence="2" type="ORF">BaRGS_00020303</name>
</gene>
<comment type="caution">
    <text evidence="2">The sequence shown here is derived from an EMBL/GenBank/DDBJ whole genome shotgun (WGS) entry which is preliminary data.</text>
</comment>
<feature type="compositionally biased region" description="Polar residues" evidence="1">
    <location>
        <begin position="1"/>
        <end position="12"/>
    </location>
</feature>
<sequence>MATQGATDSTDNAGDRLLGHESSNIIDEGHTKKRWSIRTMGTFWRAKKLTDVKGTALLPITLKPMAAADDSSPQENSCQVCLIEDSPFRLLKVRVIKLLWD</sequence>
<feature type="region of interest" description="Disordered" evidence="1">
    <location>
        <begin position="1"/>
        <end position="22"/>
    </location>
</feature>